<evidence type="ECO:0000313" key="1">
    <source>
        <dbReference type="EMBL" id="AUB42014.1"/>
    </source>
</evidence>
<evidence type="ECO:0000313" key="2">
    <source>
        <dbReference type="EMBL" id="AUB44556.1"/>
    </source>
</evidence>
<dbReference type="KEGG" id="nfl:COO91_10792"/>
<keyword evidence="3" id="KW-1185">Reference proteome</keyword>
<dbReference type="Proteomes" id="UP000232003">
    <property type="component" value="Chromosome"/>
</dbReference>
<dbReference type="Proteomes" id="UP000232003">
    <property type="component" value="Plasmid pNFSY08"/>
</dbReference>
<dbReference type="KEGG" id="nfl:COO91_08112"/>
<gene>
    <name evidence="1" type="ORF">COO91_08112</name>
    <name evidence="2" type="ORF">COO91_10792</name>
</gene>
<dbReference type="EMBL" id="CP024793">
    <property type="protein sequence ID" value="AUB44556.1"/>
    <property type="molecule type" value="Genomic_DNA"/>
</dbReference>
<dbReference type="AlphaFoldDB" id="A0A2K8T2U5"/>
<protein>
    <submittedName>
        <fullName evidence="1">Uncharacterized protein</fullName>
    </submittedName>
</protein>
<geneLocation type="plasmid" evidence="3">
    <name>pnfsy08</name>
</geneLocation>
<organism evidence="1 3">
    <name type="scientific">Nostoc flagelliforme CCNUN1</name>
    <dbReference type="NCBI Taxonomy" id="2038116"/>
    <lineage>
        <taxon>Bacteria</taxon>
        <taxon>Bacillati</taxon>
        <taxon>Cyanobacteriota</taxon>
        <taxon>Cyanophyceae</taxon>
        <taxon>Nostocales</taxon>
        <taxon>Nostocaceae</taxon>
        <taxon>Nostoc</taxon>
    </lineage>
</organism>
<name>A0A2K8T2U5_9NOSO</name>
<keyword evidence="2" id="KW-0614">Plasmid</keyword>
<reference evidence="1 3" key="1">
    <citation type="submission" date="2017-11" db="EMBL/GenBank/DDBJ databases">
        <title>Complete genome of a free-living desiccation-tolerant cyanobacterium and its photosynthetic adaptation to extreme terrestrial habitat.</title>
        <authorList>
            <person name="Shang J."/>
        </authorList>
    </citation>
    <scope>NUCLEOTIDE SEQUENCE [LARGE SCALE GENOMIC DNA]</scope>
    <source>
        <strain evidence="1 3">CCNUN1</strain>
        <plasmid evidence="3">pnfsy08</plasmid>
        <plasmid evidence="2">pNFSY08</plasmid>
    </source>
</reference>
<evidence type="ECO:0000313" key="3">
    <source>
        <dbReference type="Proteomes" id="UP000232003"/>
    </source>
</evidence>
<dbReference type="RefSeq" id="WP_100902199.1">
    <property type="nucleotide sequence ID" value="NZ_CAWNNC010000001.1"/>
</dbReference>
<dbReference type="EMBL" id="CP024785">
    <property type="protein sequence ID" value="AUB42014.1"/>
    <property type="molecule type" value="Genomic_DNA"/>
</dbReference>
<sequence>MSAFVDPKALFLFKQVEIMKLSYNQKTGEFIVSELGRIVDSDSDLDAIAIRHGFVAPLTDEELTDEESLEMVEDFLKCE</sequence>
<proteinExistence type="predicted"/>
<geneLocation type="plasmid" evidence="2">
    <name>pNFSY08</name>
</geneLocation>
<accession>A0A2K8T2U5</accession>